<dbReference type="SMART" id="SM00415">
    <property type="entry name" value="HSF"/>
    <property type="match status" value="1"/>
</dbReference>
<dbReference type="AlphaFoldDB" id="A0A6A7C0X7"/>
<evidence type="ECO:0000256" key="1">
    <source>
        <dbReference type="ARBA" id="ARBA00004123"/>
    </source>
</evidence>
<dbReference type="Proteomes" id="UP000799421">
    <property type="component" value="Unassembled WGS sequence"/>
</dbReference>
<proteinExistence type="inferred from homology"/>
<dbReference type="EMBL" id="MU005977">
    <property type="protein sequence ID" value="KAF2860952.1"/>
    <property type="molecule type" value="Genomic_DNA"/>
</dbReference>
<evidence type="ECO:0000259" key="9">
    <source>
        <dbReference type="SMART" id="SM00415"/>
    </source>
</evidence>
<evidence type="ECO:0000256" key="6">
    <source>
        <dbReference type="ARBA" id="ARBA00023242"/>
    </source>
</evidence>
<feature type="region of interest" description="Disordered" evidence="8">
    <location>
        <begin position="188"/>
        <end position="225"/>
    </location>
</feature>
<feature type="region of interest" description="Disordered" evidence="8">
    <location>
        <begin position="1"/>
        <end position="80"/>
    </location>
</feature>
<dbReference type="PANTHER" id="PTHR10015:SF427">
    <property type="entry name" value="HEAT SHOCK FACTOR PROTEIN"/>
    <property type="match status" value="1"/>
</dbReference>
<dbReference type="GO" id="GO:0005634">
    <property type="term" value="C:nucleus"/>
    <property type="evidence" value="ECO:0007669"/>
    <property type="project" value="UniProtKB-SubCell"/>
</dbReference>
<dbReference type="Gene3D" id="1.10.10.10">
    <property type="entry name" value="Winged helix-like DNA-binding domain superfamily/Winged helix DNA-binding domain"/>
    <property type="match status" value="1"/>
</dbReference>
<dbReference type="InterPro" id="IPR000232">
    <property type="entry name" value="HSF_DNA-bd"/>
</dbReference>
<feature type="region of interest" description="Disordered" evidence="8">
    <location>
        <begin position="452"/>
        <end position="529"/>
    </location>
</feature>
<keyword evidence="6" id="KW-0539">Nucleus</keyword>
<evidence type="ECO:0000256" key="8">
    <source>
        <dbReference type="SAM" id="MobiDB-lite"/>
    </source>
</evidence>
<feature type="region of interest" description="Disordered" evidence="8">
    <location>
        <begin position="342"/>
        <end position="364"/>
    </location>
</feature>
<reference evidence="10" key="1">
    <citation type="journal article" date="2020" name="Stud. Mycol.">
        <title>101 Dothideomycetes genomes: a test case for predicting lifestyles and emergence of pathogens.</title>
        <authorList>
            <person name="Haridas S."/>
            <person name="Albert R."/>
            <person name="Binder M."/>
            <person name="Bloem J."/>
            <person name="Labutti K."/>
            <person name="Salamov A."/>
            <person name="Andreopoulos B."/>
            <person name="Baker S."/>
            <person name="Barry K."/>
            <person name="Bills G."/>
            <person name="Bluhm B."/>
            <person name="Cannon C."/>
            <person name="Castanera R."/>
            <person name="Culley D."/>
            <person name="Daum C."/>
            <person name="Ezra D."/>
            <person name="Gonzalez J."/>
            <person name="Henrissat B."/>
            <person name="Kuo A."/>
            <person name="Liang C."/>
            <person name="Lipzen A."/>
            <person name="Lutzoni F."/>
            <person name="Magnuson J."/>
            <person name="Mondo S."/>
            <person name="Nolan M."/>
            <person name="Ohm R."/>
            <person name="Pangilinan J."/>
            <person name="Park H.-J."/>
            <person name="Ramirez L."/>
            <person name="Alfaro M."/>
            <person name="Sun H."/>
            <person name="Tritt A."/>
            <person name="Yoshinaga Y."/>
            <person name="Zwiers L.-H."/>
            <person name="Turgeon B."/>
            <person name="Goodwin S."/>
            <person name="Spatafora J."/>
            <person name="Crous P."/>
            <person name="Grigoriev I."/>
        </authorList>
    </citation>
    <scope>NUCLEOTIDE SEQUENCE</scope>
    <source>
        <strain evidence="10">CBS 480.64</strain>
    </source>
</reference>
<comment type="subcellular location">
    <subcellularLocation>
        <location evidence="1">Nucleus</location>
    </subcellularLocation>
</comment>
<organism evidence="10 11">
    <name type="scientific">Piedraia hortae CBS 480.64</name>
    <dbReference type="NCBI Taxonomy" id="1314780"/>
    <lineage>
        <taxon>Eukaryota</taxon>
        <taxon>Fungi</taxon>
        <taxon>Dikarya</taxon>
        <taxon>Ascomycota</taxon>
        <taxon>Pezizomycotina</taxon>
        <taxon>Dothideomycetes</taxon>
        <taxon>Dothideomycetidae</taxon>
        <taxon>Capnodiales</taxon>
        <taxon>Piedraiaceae</taxon>
        <taxon>Piedraia</taxon>
    </lineage>
</organism>
<keyword evidence="5" id="KW-0804">Transcription</keyword>
<evidence type="ECO:0000256" key="7">
    <source>
        <dbReference type="RuleBase" id="RU004020"/>
    </source>
</evidence>
<dbReference type="Pfam" id="PF00447">
    <property type="entry name" value="HSF_DNA-bind"/>
    <property type="match status" value="1"/>
</dbReference>
<evidence type="ECO:0000313" key="11">
    <source>
        <dbReference type="Proteomes" id="UP000799421"/>
    </source>
</evidence>
<accession>A0A6A7C0X7</accession>
<name>A0A6A7C0X7_9PEZI</name>
<dbReference type="PRINTS" id="PR00056">
    <property type="entry name" value="HSFDOMAIN"/>
</dbReference>
<dbReference type="GO" id="GO:0003700">
    <property type="term" value="F:DNA-binding transcription factor activity"/>
    <property type="evidence" value="ECO:0007669"/>
    <property type="project" value="InterPro"/>
</dbReference>
<dbReference type="FunFam" id="1.10.10.10:FF:000027">
    <property type="entry name" value="Heat shock transcription factor 1"/>
    <property type="match status" value="1"/>
</dbReference>
<dbReference type="GO" id="GO:0043565">
    <property type="term" value="F:sequence-specific DNA binding"/>
    <property type="evidence" value="ECO:0007669"/>
    <property type="project" value="InterPro"/>
</dbReference>
<feature type="compositionally biased region" description="Low complexity" evidence="8">
    <location>
        <begin position="342"/>
        <end position="361"/>
    </location>
</feature>
<gene>
    <name evidence="10" type="ORF">K470DRAFT_60797</name>
</gene>
<feature type="compositionally biased region" description="Basic and acidic residues" evidence="8">
    <location>
        <begin position="201"/>
        <end position="214"/>
    </location>
</feature>
<evidence type="ECO:0000256" key="5">
    <source>
        <dbReference type="ARBA" id="ARBA00023163"/>
    </source>
</evidence>
<keyword evidence="3" id="KW-0805">Transcription regulation</keyword>
<dbReference type="InterPro" id="IPR036390">
    <property type="entry name" value="WH_DNA-bd_sf"/>
</dbReference>
<comment type="similarity">
    <text evidence="2 7">Belongs to the HSF family.</text>
</comment>
<keyword evidence="11" id="KW-1185">Reference proteome</keyword>
<dbReference type="InterPro" id="IPR036388">
    <property type="entry name" value="WH-like_DNA-bd_sf"/>
</dbReference>
<protein>
    <recommendedName>
        <fullName evidence="9">HSF-type DNA-binding domain-containing protein</fullName>
    </recommendedName>
</protein>
<dbReference type="SUPFAM" id="SSF46785">
    <property type="entry name" value="Winged helix' DNA-binding domain"/>
    <property type="match status" value="1"/>
</dbReference>
<feature type="domain" description="HSF-type DNA-binding" evidence="9">
    <location>
        <begin position="82"/>
        <end position="191"/>
    </location>
</feature>
<evidence type="ECO:0000256" key="3">
    <source>
        <dbReference type="ARBA" id="ARBA00023015"/>
    </source>
</evidence>
<evidence type="ECO:0000256" key="2">
    <source>
        <dbReference type="ARBA" id="ARBA00006403"/>
    </source>
</evidence>
<dbReference type="OrthoDB" id="60033at2759"/>
<feature type="compositionally biased region" description="Polar residues" evidence="8">
    <location>
        <begin position="499"/>
        <end position="517"/>
    </location>
</feature>
<evidence type="ECO:0000256" key="4">
    <source>
        <dbReference type="ARBA" id="ARBA00023125"/>
    </source>
</evidence>
<sequence length="529" mass="59574">MQVPKFRDFPPNSAQPIPPAYTPSSFTDISVNPAPPSTSLVQRPKFRQLAPKSDDGAWATGNPTHPMATAPPSEEDPWRKKQTPPFVLKLRSYLDHDNTNIIRWTEAGDAFVITDEEEFSRKLIPELFKHSNYASFVRQLNMYGFHKQVNINDGSLRQSERARLGTKLPNMYSHRYFHRDRPELMHLVQKPTRTNAKRKREGRDGYDSDDERPFTPEGQQNGDHGVAQMPHMELMSLRREQRLLQDQNRLMSQCISQLKDQYSRLLQLHSVHENSINSILAFLMNYCRQQGIEGQLPPNLVNLFQNHAAQNSGENRVVEEFDVNDLDANQAAQFLRRRPLLLPGPASATPNTAASPTAAPPVDGNDRIMEVMRSLNPSTASTPAPTTPNDQLNTVLNDLLADRPNEEGHSPVPSIPQLQESQRQINYLSQLQSAQNQRVQELSDWLQPLSPVDPIPTADGTSSTNGIPVGRTNEMYENTGDPNAFDPDIFDFDFGDEFQTPQDTAWTSNAVPVTDNGQPAVPAEGQRRH</sequence>
<evidence type="ECO:0000313" key="10">
    <source>
        <dbReference type="EMBL" id="KAF2860952.1"/>
    </source>
</evidence>
<keyword evidence="4" id="KW-0238">DNA-binding</keyword>
<dbReference type="PANTHER" id="PTHR10015">
    <property type="entry name" value="HEAT SHOCK TRANSCRIPTION FACTOR"/>
    <property type="match status" value="1"/>
</dbReference>